<evidence type="ECO:0000313" key="2">
    <source>
        <dbReference type="Proteomes" id="UP000051373"/>
    </source>
</evidence>
<dbReference type="InterPro" id="IPR021457">
    <property type="entry name" value="DUF3108"/>
</dbReference>
<comment type="caution">
    <text evidence="1">The sequence shown here is derived from an EMBL/GenBank/DDBJ whole genome shotgun (WGS) entry which is preliminary data.</text>
</comment>
<proteinExistence type="predicted"/>
<name>A0A0S8FRS9_UNCW3</name>
<gene>
    <name evidence="1" type="ORF">AMJ83_07370</name>
</gene>
<dbReference type="Pfam" id="PF11306">
    <property type="entry name" value="DUF3108"/>
    <property type="match status" value="1"/>
</dbReference>
<protein>
    <recommendedName>
        <fullName evidence="3">DUF3108 domain-containing protein</fullName>
    </recommendedName>
</protein>
<accession>A0A0S8FRS9</accession>
<dbReference type="EMBL" id="LJUJ01000014">
    <property type="protein sequence ID" value="KPK63383.1"/>
    <property type="molecule type" value="Genomic_DNA"/>
</dbReference>
<organism evidence="1 2">
    <name type="scientific">candidate division WOR_3 bacterium SM23_42</name>
    <dbReference type="NCBI Taxonomy" id="1703779"/>
    <lineage>
        <taxon>Bacteria</taxon>
        <taxon>Bacteria division WOR-3</taxon>
    </lineage>
</organism>
<dbReference type="Proteomes" id="UP000051373">
    <property type="component" value="Unassembled WGS sequence"/>
</dbReference>
<sequence>MILVSLLLIFPVGESLEYDAKFSFLTLGKMTLEVRDTLTYEGEHCYLISSVLNSSSGLRILFSINDTIEVYTSVKTLLPHLYQERINESGYHRKSNMYFNHDAHYVSYDDTLRIDIAEDTRDLLSFWYYLREIPLEGGDTIVLNVHNSQENHEIYCLVRGQERIETSAGTYNTIVVEPKTEGKGIFGAKGNMVIWYSEAERLPVQIKARMKFGSVLFKLKEVRY</sequence>
<dbReference type="AlphaFoldDB" id="A0A0S8FRS9"/>
<evidence type="ECO:0000313" key="1">
    <source>
        <dbReference type="EMBL" id="KPK63383.1"/>
    </source>
</evidence>
<dbReference type="STRING" id="1703779.AMJ83_07370"/>
<reference evidence="1 2" key="1">
    <citation type="journal article" date="2015" name="Microbiome">
        <title>Genomic resolution of linkages in carbon, nitrogen, and sulfur cycling among widespread estuary sediment bacteria.</title>
        <authorList>
            <person name="Baker B.J."/>
            <person name="Lazar C.S."/>
            <person name="Teske A.P."/>
            <person name="Dick G.J."/>
        </authorList>
    </citation>
    <scope>NUCLEOTIDE SEQUENCE [LARGE SCALE GENOMIC DNA]</scope>
    <source>
        <strain evidence="1">SM23_42</strain>
    </source>
</reference>
<evidence type="ECO:0008006" key="3">
    <source>
        <dbReference type="Google" id="ProtNLM"/>
    </source>
</evidence>